<reference evidence="1" key="1">
    <citation type="submission" date="2019-08" db="EMBL/GenBank/DDBJ databases">
        <authorList>
            <person name="Pogozhova M.P."/>
            <person name="Pisanov R.V."/>
            <person name="Gaevskaya N.E."/>
            <person name="Vodopyanov A.S."/>
        </authorList>
    </citation>
    <scope>NUCLEOTIDE SEQUENCE</scope>
</reference>
<dbReference type="EMBL" id="MN379460">
    <property type="protein sequence ID" value="QGH75024.1"/>
    <property type="molecule type" value="Genomic_DNA"/>
</dbReference>
<accession>A0A5Q2WDV0</accession>
<proteinExistence type="predicted"/>
<protein>
    <submittedName>
        <fullName evidence="1">Uncharacterized protein</fullName>
    </submittedName>
</protein>
<gene>
    <name evidence="1" type="ORF">RostovM3_00068</name>
</gene>
<dbReference type="InterPro" id="IPR021229">
    <property type="entry name" value="DUF2800"/>
</dbReference>
<name>A0A5Q2WDV0_9CAUD</name>
<organism evidence="1">
    <name type="scientific">Vibrio phage Rostov M3</name>
    <dbReference type="NCBI Taxonomy" id="2660724"/>
    <lineage>
        <taxon>Viruses</taxon>
        <taxon>Duplodnaviria</taxon>
        <taxon>Heunggongvirae</taxon>
        <taxon>Uroviricota</taxon>
        <taxon>Caudoviricetes</taxon>
    </lineage>
</organism>
<evidence type="ECO:0000313" key="1">
    <source>
        <dbReference type="EMBL" id="QGH75024.1"/>
    </source>
</evidence>
<sequence length="393" mass="44320">MCQIGGIIMNLPPSRAEQWVNCYGSAIMQTLYSQPDGEESEAAKEGKAFHYTVAKVLKAWQTPDTAIPTLNSLRGEMTPYGIVVDEQMAQCAIDYVTSIMKYVNSTGTLRTMRVEERIDLSALLGGDQYGIPDVLIWNDETYELFISDGKYGHSVVEAFENLQLVIYALGFLEQFTGLQDQVIKVRLNVYQPRAYHPEGPSRDWSFVASDLRPLRNRILDAVAHIRNGDSTCTPGPWCYKNTCRGRHACESLQRSIYNHMDYQSDAIPSELTNDNISTEYLMLKHFESLLKARLSGIEEQAIALIRSGKPVTGLTVEQGYGRETWKKDVPTDEIILMGELLGQDLRKPVELDTPAQCRKKGIDESVIRQYSFTPKTTLKLVKDDGSKARQVFR</sequence>
<dbReference type="Pfam" id="PF10926">
    <property type="entry name" value="DUF2800"/>
    <property type="match status" value="1"/>
</dbReference>